<protein>
    <recommendedName>
        <fullName evidence="5">SURF1-like protein</fullName>
    </recommendedName>
</protein>
<comment type="caution">
    <text evidence="6">The sequence shown here is derived from an EMBL/GenBank/DDBJ whole genome shotgun (WGS) entry which is preliminary data.</text>
</comment>
<evidence type="ECO:0000256" key="3">
    <source>
        <dbReference type="ARBA" id="ARBA00022989"/>
    </source>
</evidence>
<evidence type="ECO:0000313" key="6">
    <source>
        <dbReference type="EMBL" id="EGU77099.1"/>
    </source>
</evidence>
<comment type="subcellular location">
    <subcellularLocation>
        <location evidence="1">Membrane</location>
    </subcellularLocation>
    <subcellularLocation>
        <location evidence="5">Mitochondrion inner membrane</location>
        <topology evidence="5">Multi-pass membrane protein</topology>
    </subcellularLocation>
</comment>
<dbReference type="EMBL" id="AFQF01003065">
    <property type="protein sequence ID" value="EGU77099.1"/>
    <property type="molecule type" value="Genomic_DNA"/>
</dbReference>
<dbReference type="STRING" id="660025.F9G165"/>
<proteinExistence type="inferred from homology"/>
<dbReference type="AlphaFoldDB" id="F9G165"/>
<dbReference type="PROSITE" id="PS50895">
    <property type="entry name" value="SURF1"/>
    <property type="match status" value="1"/>
</dbReference>
<dbReference type="CDD" id="cd06662">
    <property type="entry name" value="SURF1"/>
    <property type="match status" value="1"/>
</dbReference>
<keyword evidence="5" id="KW-0999">Mitochondrion inner membrane</keyword>
<dbReference type="OrthoDB" id="10040024at2759"/>
<evidence type="ECO:0000256" key="1">
    <source>
        <dbReference type="ARBA" id="ARBA00004370"/>
    </source>
</evidence>
<evidence type="ECO:0000256" key="2">
    <source>
        <dbReference type="ARBA" id="ARBA00022692"/>
    </source>
</evidence>
<name>F9G165_FUSOF</name>
<dbReference type="Pfam" id="PF02104">
    <property type="entry name" value="SURF1"/>
    <property type="match status" value="1"/>
</dbReference>
<dbReference type="InterPro" id="IPR002994">
    <property type="entry name" value="Surf1/Shy1"/>
</dbReference>
<dbReference type="PANTHER" id="PTHR23427:SF2">
    <property type="entry name" value="SURFEIT LOCUS PROTEIN 1"/>
    <property type="match status" value="1"/>
</dbReference>
<dbReference type="GO" id="GO:0033617">
    <property type="term" value="P:mitochondrial respiratory chain complex IV assembly"/>
    <property type="evidence" value="ECO:0007669"/>
    <property type="project" value="TreeGrafter"/>
</dbReference>
<feature type="transmembrane region" description="Helical" evidence="5">
    <location>
        <begin position="273"/>
        <end position="292"/>
    </location>
</feature>
<evidence type="ECO:0000256" key="4">
    <source>
        <dbReference type="ARBA" id="ARBA00023136"/>
    </source>
</evidence>
<keyword evidence="3 5" id="KW-1133">Transmembrane helix</keyword>
<gene>
    <name evidence="6" type="ORF">FOXB_12397</name>
</gene>
<keyword evidence="5" id="KW-0496">Mitochondrion</keyword>
<comment type="caution">
    <text evidence="5">Lacks conserved residue(s) required for the propagation of feature annotation.</text>
</comment>
<dbReference type="InterPro" id="IPR045214">
    <property type="entry name" value="Surf1/Surf4"/>
</dbReference>
<comment type="function">
    <text evidence="5">Probably involved in the biogenesis of the COX complex.</text>
</comment>
<keyword evidence="4 5" id="KW-0472">Membrane</keyword>
<accession>F9G165</accession>
<dbReference type="PANTHER" id="PTHR23427">
    <property type="entry name" value="SURFEIT LOCUS PROTEIN"/>
    <property type="match status" value="1"/>
</dbReference>
<reference evidence="6" key="1">
    <citation type="journal article" date="2012" name="Mol. Plant Microbe Interact.">
        <title>A highly conserved effector in Fusarium oxysporum is required for full virulence on Arabidopsis.</title>
        <authorList>
            <person name="Thatcher L.F."/>
            <person name="Gardiner D.M."/>
            <person name="Kazan K."/>
            <person name="Manners J."/>
        </authorList>
    </citation>
    <scope>NUCLEOTIDE SEQUENCE [LARGE SCALE GENOMIC DNA]</scope>
    <source>
        <strain evidence="6">Fo5176</strain>
    </source>
</reference>
<keyword evidence="2 5" id="KW-0812">Transmembrane</keyword>
<dbReference type="PaxDb" id="5507-FOXG_03578P0"/>
<sequence length="309" mass="35551">MNVPNTVLRSLRLSKQIPRCTRFTSAPPRRQFTSSIFRRKQQPSADDPEFVSILDGPPKLVRVGKRHGPGLIILEHGLIDLAIIPITAFILGTWQVQRLGWKSELIAKFEDRLIRDPLPLPPTIDPDAIHDFDYRRVVAKGHFRHDQEMLIGPRMRDGTDGYMVVTPLERENGTTILVNRGWIDKKHRDKRTRPDGLPTGEVTVEGLLREPWKKNMFTPENQPEKGMFYSRIQPVWVEATMEPEFMQMVDFEARGIPYGRPAEVNLRNNHAQYIFTWYGLAVATSIMLWMVVKKPANDVARRVARSKGL</sequence>
<comment type="similarity">
    <text evidence="5">Belongs to the SURF1 family.</text>
</comment>
<dbReference type="GO" id="GO:0005743">
    <property type="term" value="C:mitochondrial inner membrane"/>
    <property type="evidence" value="ECO:0007669"/>
    <property type="project" value="UniProtKB-SubCell"/>
</dbReference>
<evidence type="ECO:0000256" key="5">
    <source>
        <dbReference type="RuleBase" id="RU363076"/>
    </source>
</evidence>
<organism evidence="6">
    <name type="scientific">Fusarium oxysporum (strain Fo5176)</name>
    <name type="common">Fusarium vascular wilt</name>
    <dbReference type="NCBI Taxonomy" id="660025"/>
    <lineage>
        <taxon>Eukaryota</taxon>
        <taxon>Fungi</taxon>
        <taxon>Dikarya</taxon>
        <taxon>Ascomycota</taxon>
        <taxon>Pezizomycotina</taxon>
        <taxon>Sordariomycetes</taxon>
        <taxon>Hypocreomycetidae</taxon>
        <taxon>Hypocreales</taxon>
        <taxon>Nectriaceae</taxon>
        <taxon>Fusarium</taxon>
        <taxon>Fusarium oxysporum species complex</taxon>
    </lineage>
</organism>